<dbReference type="AlphaFoldDB" id="A0A8T9QAP4"/>
<dbReference type="InterPro" id="IPR025965">
    <property type="entry name" value="FlgD/Vpr_Ig-like"/>
</dbReference>
<accession>A0A8T9QAP4</accession>
<gene>
    <name evidence="2" type="ORF">MUN79_25670</name>
</gene>
<dbReference type="InterPro" id="IPR013780">
    <property type="entry name" value="Glyco_hydro_b"/>
</dbReference>
<reference evidence="2" key="1">
    <citation type="submission" date="2022-04" db="EMBL/GenBank/DDBJ databases">
        <title>Hymenobacter sp. isolated from the air.</title>
        <authorList>
            <person name="Won M."/>
            <person name="Lee C.-M."/>
            <person name="Woen H.-Y."/>
            <person name="Kwon S.-W."/>
        </authorList>
    </citation>
    <scope>NUCLEOTIDE SEQUENCE</scope>
    <source>
        <strain evidence="2">5116S-3</strain>
    </source>
</reference>
<proteinExistence type="predicted"/>
<evidence type="ECO:0000259" key="1">
    <source>
        <dbReference type="Pfam" id="PF13860"/>
    </source>
</evidence>
<dbReference type="EMBL" id="CP095046">
    <property type="protein sequence ID" value="UOQ71943.1"/>
    <property type="molecule type" value="Genomic_DNA"/>
</dbReference>
<dbReference type="Gene3D" id="2.60.40.4070">
    <property type="match status" value="1"/>
</dbReference>
<organism evidence="2 3">
    <name type="scientific">Hymenobacter cellulosilyticus</name>
    <dbReference type="NCBI Taxonomy" id="2932248"/>
    <lineage>
        <taxon>Bacteria</taxon>
        <taxon>Pseudomonadati</taxon>
        <taxon>Bacteroidota</taxon>
        <taxon>Cytophagia</taxon>
        <taxon>Cytophagales</taxon>
        <taxon>Hymenobacteraceae</taxon>
        <taxon>Hymenobacter</taxon>
    </lineage>
</organism>
<keyword evidence="3" id="KW-1185">Reference proteome</keyword>
<feature type="domain" description="FlgD/Vpr Ig-like" evidence="1">
    <location>
        <begin position="175"/>
        <end position="239"/>
    </location>
</feature>
<sequence length="248" mass="27297">MPLLVRAGAFLPRAPYVASTAHYRTDTLNVRYYADSTVPESSFTLYDDDGKSAQVKQLGNYESISFAGLLGRAQAVVQVRSSGYGYAGSPVWRTVNLEIPRVMAAPTAVLIDGQTVPATDWQYNPAEQTVLVHFLLDEKPVRVTIQGLRLNERLSSPAPEVLTLEAPSNRSFGGRTELRYTLHAPGSYPLRIRTAAGQVVRTFEAQQQAAGVHSVVWDGTNDQGQPVPNGVYTAEMQEQHQRLVLLRE</sequence>
<dbReference type="Proteomes" id="UP000831796">
    <property type="component" value="Chromosome"/>
</dbReference>
<dbReference type="Gene3D" id="2.60.40.1180">
    <property type="entry name" value="Golgi alpha-mannosidase II"/>
    <property type="match status" value="1"/>
</dbReference>
<dbReference type="KEGG" id="hcu:MUN79_25670"/>
<dbReference type="RefSeq" id="WP_244675342.1">
    <property type="nucleotide sequence ID" value="NZ_CP095046.1"/>
</dbReference>
<name>A0A8T9QAP4_9BACT</name>
<protein>
    <recommendedName>
        <fullName evidence="1">FlgD/Vpr Ig-like domain-containing protein</fullName>
    </recommendedName>
</protein>
<evidence type="ECO:0000313" key="3">
    <source>
        <dbReference type="Proteomes" id="UP000831796"/>
    </source>
</evidence>
<evidence type="ECO:0000313" key="2">
    <source>
        <dbReference type="EMBL" id="UOQ71943.1"/>
    </source>
</evidence>
<dbReference type="Pfam" id="PF13860">
    <property type="entry name" value="FlgD_ig"/>
    <property type="match status" value="1"/>
</dbReference>